<comment type="caution">
    <text evidence="1">The sequence shown here is derived from an EMBL/GenBank/DDBJ whole genome shotgun (WGS) entry which is preliminary data.</text>
</comment>
<proteinExistence type="predicted"/>
<organism evidence="1 2">
    <name type="scientific">Plesiocystis pacifica SIR-1</name>
    <dbReference type="NCBI Taxonomy" id="391625"/>
    <lineage>
        <taxon>Bacteria</taxon>
        <taxon>Pseudomonadati</taxon>
        <taxon>Myxococcota</taxon>
        <taxon>Polyangia</taxon>
        <taxon>Nannocystales</taxon>
        <taxon>Nannocystaceae</taxon>
        <taxon>Plesiocystis</taxon>
    </lineage>
</organism>
<name>A6GCP1_9BACT</name>
<reference evidence="1 2" key="1">
    <citation type="submission" date="2007-06" db="EMBL/GenBank/DDBJ databases">
        <authorList>
            <person name="Shimkets L."/>
            <person name="Ferriera S."/>
            <person name="Johnson J."/>
            <person name="Kravitz S."/>
            <person name="Beeson K."/>
            <person name="Sutton G."/>
            <person name="Rogers Y.-H."/>
            <person name="Friedman R."/>
            <person name="Frazier M."/>
            <person name="Venter J.C."/>
        </authorList>
    </citation>
    <scope>NUCLEOTIDE SEQUENCE [LARGE SCALE GENOMIC DNA]</scope>
    <source>
        <strain evidence="1 2">SIR-1</strain>
    </source>
</reference>
<evidence type="ECO:0000313" key="1">
    <source>
        <dbReference type="EMBL" id="EDM76393.1"/>
    </source>
</evidence>
<accession>A6GCP1</accession>
<dbReference type="EMBL" id="ABCS01000066">
    <property type="protein sequence ID" value="EDM76393.1"/>
    <property type="molecule type" value="Genomic_DNA"/>
</dbReference>
<gene>
    <name evidence="1" type="ORF">PPSIR1_07500</name>
</gene>
<keyword evidence="2" id="KW-1185">Reference proteome</keyword>
<dbReference type="Proteomes" id="UP000005801">
    <property type="component" value="Unassembled WGS sequence"/>
</dbReference>
<protein>
    <submittedName>
        <fullName evidence="1">Uncharacterized protein</fullName>
    </submittedName>
</protein>
<dbReference type="STRING" id="391625.PPSIR1_07500"/>
<evidence type="ECO:0000313" key="2">
    <source>
        <dbReference type="Proteomes" id="UP000005801"/>
    </source>
</evidence>
<dbReference type="AlphaFoldDB" id="A6GCP1"/>
<sequence length="48" mass="5065">MQAASWVPKALVFSAKLTLMGVRAKGSPMASADWRWASSLASRGQLSG</sequence>